<dbReference type="PANTHER" id="PTHR42928">
    <property type="entry name" value="TRICARBOXYLATE-BINDING PROTEIN"/>
    <property type="match status" value="1"/>
</dbReference>
<dbReference type="InterPro" id="IPR042100">
    <property type="entry name" value="Bug_dom1"/>
</dbReference>
<evidence type="ECO:0000256" key="1">
    <source>
        <dbReference type="ARBA" id="ARBA00006987"/>
    </source>
</evidence>
<dbReference type="EMBL" id="JBHSMX010000024">
    <property type="protein sequence ID" value="MFC5522380.1"/>
    <property type="molecule type" value="Genomic_DNA"/>
</dbReference>
<dbReference type="PANTHER" id="PTHR42928:SF5">
    <property type="entry name" value="BLR1237 PROTEIN"/>
    <property type="match status" value="1"/>
</dbReference>
<gene>
    <name evidence="2" type="ORF">ACFPP7_15880</name>
</gene>
<dbReference type="Gene3D" id="3.40.190.150">
    <property type="entry name" value="Bordetella uptake gene, domain 1"/>
    <property type="match status" value="1"/>
</dbReference>
<dbReference type="CDD" id="cd07012">
    <property type="entry name" value="PBP2_Bug_TTT"/>
    <property type="match status" value="1"/>
</dbReference>
<dbReference type="InterPro" id="IPR005064">
    <property type="entry name" value="BUG"/>
</dbReference>
<dbReference type="SUPFAM" id="SSF53850">
    <property type="entry name" value="Periplasmic binding protein-like II"/>
    <property type="match status" value="1"/>
</dbReference>
<dbReference type="PIRSF" id="PIRSF017082">
    <property type="entry name" value="YflP"/>
    <property type="match status" value="1"/>
</dbReference>
<keyword evidence="3" id="KW-1185">Reference proteome</keyword>
<protein>
    <submittedName>
        <fullName evidence="2">Bug family tripartite tricarboxylate transporter substrate binding protein</fullName>
    </submittedName>
</protein>
<dbReference type="Gene3D" id="3.40.190.10">
    <property type="entry name" value="Periplasmic binding protein-like II"/>
    <property type="match status" value="1"/>
</dbReference>
<proteinExistence type="inferred from homology"/>
<comment type="similarity">
    <text evidence="1">Belongs to the UPF0065 (bug) family.</text>
</comment>
<reference evidence="3" key="1">
    <citation type="journal article" date="2019" name="Int. J. Syst. Evol. Microbiol.">
        <title>The Global Catalogue of Microorganisms (GCM) 10K type strain sequencing project: providing services to taxonomists for standard genome sequencing and annotation.</title>
        <authorList>
            <consortium name="The Broad Institute Genomics Platform"/>
            <consortium name="The Broad Institute Genome Sequencing Center for Infectious Disease"/>
            <person name="Wu L."/>
            <person name="Ma J."/>
        </authorList>
    </citation>
    <scope>NUCLEOTIDE SEQUENCE [LARGE SCALE GENOMIC DNA]</scope>
    <source>
        <strain evidence="3">CGMCC 4.7277</strain>
    </source>
</reference>
<evidence type="ECO:0000313" key="3">
    <source>
        <dbReference type="Proteomes" id="UP001596084"/>
    </source>
</evidence>
<evidence type="ECO:0000313" key="2">
    <source>
        <dbReference type="EMBL" id="MFC5522380.1"/>
    </source>
</evidence>
<accession>A0ABW0QCK1</accession>
<name>A0ABW0QCK1_9BURK</name>
<dbReference type="RefSeq" id="WP_084389404.1">
    <property type="nucleotide sequence ID" value="NZ_JBHSMX010000024.1"/>
</dbReference>
<organism evidence="2 3">
    <name type="scientific">Polaromonas jejuensis</name>
    <dbReference type="NCBI Taxonomy" id="457502"/>
    <lineage>
        <taxon>Bacteria</taxon>
        <taxon>Pseudomonadati</taxon>
        <taxon>Pseudomonadota</taxon>
        <taxon>Betaproteobacteria</taxon>
        <taxon>Burkholderiales</taxon>
        <taxon>Comamonadaceae</taxon>
        <taxon>Polaromonas</taxon>
    </lineage>
</organism>
<comment type="caution">
    <text evidence="2">The sequence shown here is derived from an EMBL/GenBank/DDBJ whole genome shotgun (WGS) entry which is preliminary data.</text>
</comment>
<dbReference type="Pfam" id="PF03401">
    <property type="entry name" value="TctC"/>
    <property type="match status" value="1"/>
</dbReference>
<sequence length="335" mass="35657">MKPYHRRATQARSLGSRIAAFLPVWCILLAAMSLPAAAQTYPSRPIEIIVPVTAGGGTDVVGRAFAEAARKYLPQQPLTVINKPGASGAIGMGDVASAKPDGYKLAILISELTIVPYINNVRFSIDDFTPIARLNADPSAITVSANAPWNTIGEFLAYARKNPGEVKVGNGGQGSIWHLAAASLEDKAQVKFSNVPFSGAAPAVISLLGGHIDALAVSPGEVSQYVAAGKLKTLAIMSDQRWGGVFEKVPTLKESGIDLKVEVWRGLAAPKNTPSEVIDLLRDVSRQAANDPAFRETLAKANLGWAYADAAAFRTTMERDNASFKQLIPKLQLKN</sequence>
<dbReference type="Proteomes" id="UP001596084">
    <property type="component" value="Unassembled WGS sequence"/>
</dbReference>